<protein>
    <submittedName>
        <fullName evidence="1">Uncharacterized protein</fullName>
    </submittedName>
</protein>
<reference evidence="1 2" key="1">
    <citation type="submission" date="2016-10" db="EMBL/GenBank/DDBJ databases">
        <authorList>
            <person name="de Groot N.N."/>
        </authorList>
    </citation>
    <scope>NUCLEOTIDE SEQUENCE [LARGE SCALE GENOMIC DNA]</scope>
    <source>
        <strain evidence="1 2">DSM 21632</strain>
    </source>
</reference>
<dbReference type="RefSeq" id="WP_091275579.1">
    <property type="nucleotide sequence ID" value="NZ_FNDK01000023.1"/>
</dbReference>
<dbReference type="Proteomes" id="UP000199163">
    <property type="component" value="Unassembled WGS sequence"/>
</dbReference>
<dbReference type="EMBL" id="FNDK01000023">
    <property type="protein sequence ID" value="SDI15289.1"/>
    <property type="molecule type" value="Genomic_DNA"/>
</dbReference>
<organism evidence="1 2">
    <name type="scientific">Alteribacillus persepolensis</name>
    <dbReference type="NCBI Taxonomy" id="568899"/>
    <lineage>
        <taxon>Bacteria</taxon>
        <taxon>Bacillati</taxon>
        <taxon>Bacillota</taxon>
        <taxon>Bacilli</taxon>
        <taxon>Bacillales</taxon>
        <taxon>Bacillaceae</taxon>
        <taxon>Alteribacillus</taxon>
    </lineage>
</organism>
<proteinExistence type="predicted"/>
<dbReference type="STRING" id="568899.SAMN05192534_12343"/>
<keyword evidence="2" id="KW-1185">Reference proteome</keyword>
<gene>
    <name evidence="1" type="ORF">SAMN05192534_12343</name>
</gene>
<evidence type="ECO:0000313" key="2">
    <source>
        <dbReference type="Proteomes" id="UP000199163"/>
    </source>
</evidence>
<accession>A0A1G8I8H8</accession>
<evidence type="ECO:0000313" key="1">
    <source>
        <dbReference type="EMBL" id="SDI15289.1"/>
    </source>
</evidence>
<name>A0A1G8I8H8_9BACI</name>
<sequence length="59" mass="6878">MQFLELEIAIGLKEELDDEELQELTEDIVDYILRKKNVKGVGHDKSVRYTEPVKPDLSF</sequence>
<dbReference type="AlphaFoldDB" id="A0A1G8I8H8"/>